<organism evidence="1 2">
    <name type="scientific">Klebsiella variicola</name>
    <dbReference type="NCBI Taxonomy" id="244366"/>
    <lineage>
        <taxon>Bacteria</taxon>
        <taxon>Pseudomonadati</taxon>
        <taxon>Pseudomonadota</taxon>
        <taxon>Gammaproteobacteria</taxon>
        <taxon>Enterobacterales</taxon>
        <taxon>Enterobacteriaceae</taxon>
        <taxon>Klebsiella/Raoultella group</taxon>
        <taxon>Klebsiella</taxon>
        <taxon>Klebsiella pneumoniae complex</taxon>
    </lineage>
</organism>
<dbReference type="Proteomes" id="UP000258928">
    <property type="component" value="Unassembled WGS sequence"/>
</dbReference>
<name>A0ABD7PAA0_KLEVA</name>
<evidence type="ECO:0000313" key="2">
    <source>
        <dbReference type="Proteomes" id="UP000258928"/>
    </source>
</evidence>
<sequence length="53" mass="6241">MGFHANAWAHHHPSYHQGIADHELLVLSYPQPIDERQYQQFARDLGREVMGRE</sequence>
<dbReference type="GO" id="GO:0016746">
    <property type="term" value="F:acyltransferase activity"/>
    <property type="evidence" value="ECO:0007669"/>
    <property type="project" value="UniProtKB-KW"/>
</dbReference>
<dbReference type="AlphaFoldDB" id="A0ABD7PAA0"/>
<dbReference type="EMBL" id="UKAS01000011">
    <property type="protein sequence ID" value="SXF96528.1"/>
    <property type="molecule type" value="Genomic_DNA"/>
</dbReference>
<reference evidence="1 2" key="1">
    <citation type="submission" date="2018-08" db="EMBL/GenBank/DDBJ databases">
        <authorList>
            <consortium name="Pathogen Informatics"/>
        </authorList>
    </citation>
    <scope>NUCLEOTIDE SEQUENCE [LARGE SCALE GENOMIC DNA]</scope>
    <source>
        <strain evidence="1 2">EuSCAPE_TR218</strain>
    </source>
</reference>
<gene>
    <name evidence="1" type="ORF">SAMEA3729809_03619</name>
</gene>
<accession>A0ABD7PAA0</accession>
<protein>
    <submittedName>
        <fullName evidence="1">Acyltransferase domain protein</fullName>
    </submittedName>
</protein>
<keyword evidence="1" id="KW-0808">Transferase</keyword>
<evidence type="ECO:0000313" key="1">
    <source>
        <dbReference type="EMBL" id="SXF96528.1"/>
    </source>
</evidence>
<comment type="caution">
    <text evidence="1">The sequence shown here is derived from an EMBL/GenBank/DDBJ whole genome shotgun (WGS) entry which is preliminary data.</text>
</comment>
<proteinExistence type="predicted"/>
<keyword evidence="1" id="KW-0012">Acyltransferase</keyword>